<comment type="caution">
    <text evidence="2">The sequence shown here is derived from an EMBL/GenBank/DDBJ whole genome shotgun (WGS) entry which is preliminary data.</text>
</comment>
<accession>A0ABR8PDD1</accession>
<organism evidence="2 3">
    <name type="scientific">Limosilactobacillus avistercoris</name>
    <dbReference type="NCBI Taxonomy" id="2762243"/>
    <lineage>
        <taxon>Bacteria</taxon>
        <taxon>Bacillati</taxon>
        <taxon>Bacillota</taxon>
        <taxon>Bacilli</taxon>
        <taxon>Lactobacillales</taxon>
        <taxon>Lactobacillaceae</taxon>
        <taxon>Limosilactobacillus</taxon>
    </lineage>
</organism>
<protein>
    <submittedName>
        <fullName evidence="2">Uncharacterized protein</fullName>
    </submittedName>
</protein>
<feature type="compositionally biased region" description="Low complexity" evidence="1">
    <location>
        <begin position="8"/>
        <end position="28"/>
    </location>
</feature>
<gene>
    <name evidence="2" type="ORF">H9564_06215</name>
</gene>
<feature type="region of interest" description="Disordered" evidence="1">
    <location>
        <begin position="1"/>
        <end position="28"/>
    </location>
</feature>
<keyword evidence="3" id="KW-1185">Reference proteome</keyword>
<dbReference type="EMBL" id="JACSQW010000015">
    <property type="protein sequence ID" value="MBD7895294.1"/>
    <property type="molecule type" value="Genomic_DNA"/>
</dbReference>
<evidence type="ECO:0000256" key="1">
    <source>
        <dbReference type="SAM" id="MobiDB-lite"/>
    </source>
</evidence>
<dbReference type="RefSeq" id="WP_191684628.1">
    <property type="nucleotide sequence ID" value="NZ_JACSQW010000015.1"/>
</dbReference>
<evidence type="ECO:0000313" key="3">
    <source>
        <dbReference type="Proteomes" id="UP000616837"/>
    </source>
</evidence>
<name>A0ABR8PDD1_9LACO</name>
<dbReference type="Proteomes" id="UP000616837">
    <property type="component" value="Unassembled WGS sequence"/>
</dbReference>
<reference evidence="2 3" key="1">
    <citation type="submission" date="2020-08" db="EMBL/GenBank/DDBJ databases">
        <title>A Genomic Blueprint of the Chicken Gut Microbiome.</title>
        <authorList>
            <person name="Gilroy R."/>
            <person name="Ravi A."/>
            <person name="Getino M."/>
            <person name="Pursley I."/>
            <person name="Horton D.L."/>
            <person name="Alikhan N.-F."/>
            <person name="Baker D."/>
            <person name="Gharbi K."/>
            <person name="Hall N."/>
            <person name="Watson M."/>
            <person name="Adriaenssens E.M."/>
            <person name="Foster-Nyarko E."/>
            <person name="Jarju S."/>
            <person name="Secka A."/>
            <person name="Antonio M."/>
            <person name="Oren A."/>
            <person name="Chaudhuri R."/>
            <person name="La Ragione R.M."/>
            <person name="Hildebrand F."/>
            <person name="Pallen M.J."/>
        </authorList>
    </citation>
    <scope>NUCLEOTIDE SEQUENCE [LARGE SCALE GENOMIC DNA]</scope>
    <source>
        <strain evidence="2 3">Sa3CUN2</strain>
    </source>
</reference>
<evidence type="ECO:0000313" key="2">
    <source>
        <dbReference type="EMBL" id="MBD7895294.1"/>
    </source>
</evidence>
<proteinExistence type="predicted"/>
<sequence length="117" mass="13109">MENTQQVSNFTSDSNNTFNLNTNSNETTNNSTYATATTQQARASVASHVDNMGFATVMSYDDNNNYLYDNSGQLVTKPGWHKYNAYYSVQERGSDFLTNKNGETWFYVLNNGTAALQ</sequence>